<proteinExistence type="predicted"/>
<evidence type="ECO:0000313" key="4">
    <source>
        <dbReference type="Proteomes" id="UP000601435"/>
    </source>
</evidence>
<keyword evidence="2" id="KW-0472">Membrane</keyword>
<feature type="region of interest" description="Disordered" evidence="1">
    <location>
        <begin position="95"/>
        <end position="128"/>
    </location>
</feature>
<keyword evidence="2" id="KW-0812">Transmembrane</keyword>
<dbReference type="Proteomes" id="UP000601435">
    <property type="component" value="Unassembled WGS sequence"/>
</dbReference>
<sequence length="313" mass="34645">MPSVVPSSGGPTCPCCAAALTELRAARLQEAWEEYPWKWYHVGERRFWMDGVQIGTASRVATGASSRCYSVGYKWARDEPSRPPLKWDSQAIVASDEPSKPPLKRDSPEAVAPSSSKRSRPRLRDAVSSSSCIAPPLAYDRRWDGPAFPFRRAGPARCQCSKQEAQGQNAALHPNEVKTEPKQGVDMFTRDPLVQADVLYSTPSVALCSGLIVLSQTLMSYLISLGKVHFIPITGGMLVVLFTASSYVLYLNGVLSLQRDLADYASASAWLGFLQTCSLIVTVAFIFIHHHDRCNVHRHHHHQRHQHPQTIGN</sequence>
<evidence type="ECO:0000313" key="3">
    <source>
        <dbReference type="EMBL" id="CAE7931399.1"/>
    </source>
</evidence>
<comment type="caution">
    <text evidence="3">The sequence shown here is derived from an EMBL/GenBank/DDBJ whole genome shotgun (WGS) entry which is preliminary data.</text>
</comment>
<keyword evidence="2" id="KW-1133">Transmembrane helix</keyword>
<feature type="transmembrane region" description="Helical" evidence="2">
    <location>
        <begin position="270"/>
        <end position="288"/>
    </location>
</feature>
<feature type="transmembrane region" description="Helical" evidence="2">
    <location>
        <begin position="230"/>
        <end position="250"/>
    </location>
</feature>
<dbReference type="AlphaFoldDB" id="A0A813BVP2"/>
<protein>
    <submittedName>
        <fullName evidence="3">Uncharacterized protein</fullName>
    </submittedName>
</protein>
<name>A0A813BVP2_9DINO</name>
<accession>A0A813BVP2</accession>
<evidence type="ECO:0000256" key="2">
    <source>
        <dbReference type="SAM" id="Phobius"/>
    </source>
</evidence>
<organism evidence="3 4">
    <name type="scientific">Symbiodinium necroappetens</name>
    <dbReference type="NCBI Taxonomy" id="1628268"/>
    <lineage>
        <taxon>Eukaryota</taxon>
        <taxon>Sar</taxon>
        <taxon>Alveolata</taxon>
        <taxon>Dinophyceae</taxon>
        <taxon>Suessiales</taxon>
        <taxon>Symbiodiniaceae</taxon>
        <taxon>Symbiodinium</taxon>
    </lineage>
</organism>
<dbReference type="OrthoDB" id="10311827at2759"/>
<gene>
    <name evidence="3" type="ORF">SNEC2469_LOCUS32431</name>
</gene>
<dbReference type="EMBL" id="CAJNJA010082041">
    <property type="protein sequence ID" value="CAE7931399.1"/>
    <property type="molecule type" value="Genomic_DNA"/>
</dbReference>
<reference evidence="3" key="1">
    <citation type="submission" date="2021-02" db="EMBL/GenBank/DDBJ databases">
        <authorList>
            <person name="Dougan E. K."/>
            <person name="Rhodes N."/>
            <person name="Thang M."/>
            <person name="Chan C."/>
        </authorList>
    </citation>
    <scope>NUCLEOTIDE SEQUENCE</scope>
</reference>
<feature type="compositionally biased region" description="Basic and acidic residues" evidence="1">
    <location>
        <begin position="97"/>
        <end position="108"/>
    </location>
</feature>
<evidence type="ECO:0000256" key="1">
    <source>
        <dbReference type="SAM" id="MobiDB-lite"/>
    </source>
</evidence>
<feature type="transmembrane region" description="Helical" evidence="2">
    <location>
        <begin position="198"/>
        <end position="223"/>
    </location>
</feature>
<keyword evidence="4" id="KW-1185">Reference proteome</keyword>